<dbReference type="InterPro" id="IPR027417">
    <property type="entry name" value="P-loop_NTPase"/>
</dbReference>
<organism evidence="15 16">
    <name type="scientific">Candidatus Woesebacteria bacterium RIFCSPHIGHO2_01_FULL_41_10</name>
    <dbReference type="NCBI Taxonomy" id="1802500"/>
    <lineage>
        <taxon>Bacteria</taxon>
        <taxon>Candidatus Woeseibacteriota</taxon>
    </lineage>
</organism>
<evidence type="ECO:0000256" key="10">
    <source>
        <dbReference type="ARBA" id="ARBA00023204"/>
    </source>
</evidence>
<evidence type="ECO:0000256" key="4">
    <source>
        <dbReference type="ARBA" id="ARBA00022771"/>
    </source>
</evidence>
<evidence type="ECO:0000256" key="6">
    <source>
        <dbReference type="ARBA" id="ARBA00022833"/>
    </source>
</evidence>
<keyword evidence="3 11" id="KW-0227">DNA damage</keyword>
<dbReference type="Gene3D" id="3.40.50.300">
    <property type="entry name" value="P-loop containing nucleotide triphosphate hydrolases"/>
    <property type="match status" value="1"/>
</dbReference>
<protein>
    <recommendedName>
        <fullName evidence="11 12">DNA repair protein RadA</fullName>
    </recommendedName>
</protein>
<dbReference type="HAMAP" id="MF_01498">
    <property type="entry name" value="RadA_bact"/>
    <property type="match status" value="1"/>
</dbReference>
<gene>
    <name evidence="11" type="primary">radA</name>
    <name evidence="15" type="ORF">A2801_03655</name>
</gene>
<dbReference type="NCBIfam" id="TIGR00416">
    <property type="entry name" value="sms"/>
    <property type="match status" value="1"/>
</dbReference>
<feature type="region of interest" description="Lon-protease-like" evidence="11">
    <location>
        <begin position="349"/>
        <end position="437"/>
    </location>
</feature>
<keyword evidence="7 11" id="KW-0067">ATP-binding</keyword>
<dbReference type="Proteomes" id="UP000177263">
    <property type="component" value="Unassembled WGS sequence"/>
</dbReference>
<dbReference type="SUPFAM" id="SSF52540">
    <property type="entry name" value="P-loop containing nucleoside triphosphate hydrolases"/>
    <property type="match status" value="1"/>
</dbReference>
<dbReference type="InterPro" id="IPR014721">
    <property type="entry name" value="Ribsml_uS5_D2-typ_fold_subgr"/>
</dbReference>
<dbReference type="InterPro" id="IPR004504">
    <property type="entry name" value="DNA_repair_RadA"/>
</dbReference>
<dbReference type="GO" id="GO:0003684">
    <property type="term" value="F:damaged DNA binding"/>
    <property type="evidence" value="ECO:0007669"/>
    <property type="project" value="InterPro"/>
</dbReference>
<dbReference type="STRING" id="1802500.A2801_03655"/>
<dbReference type="CDD" id="cd01121">
    <property type="entry name" value="RadA_SMS_N"/>
    <property type="match status" value="1"/>
</dbReference>
<comment type="caution">
    <text evidence="15">The sequence shown here is derived from an EMBL/GenBank/DDBJ whole genome shotgun (WGS) entry which is preliminary data.</text>
</comment>
<dbReference type="SUPFAM" id="SSF54211">
    <property type="entry name" value="Ribosomal protein S5 domain 2-like"/>
    <property type="match status" value="1"/>
</dbReference>
<feature type="domain" description="RecA family profile 1" evidence="14">
    <location>
        <begin position="63"/>
        <end position="212"/>
    </location>
</feature>
<sequence>MARSKTIYICQQCSYESPKWMGKCPECGEWNSFVESIPEVRLSSGSKARVKQAQVLSKIPAKSTKRVDTKLGELDRVLGGGFAPGQAVLLAGEPGIGKSTLLLQIADVVANALYVTGEESLSQIKIRADRLKVAGANLYVFEETNVDNVVASIEAHLKDHSAGVIMVDSIQTMYTEDLSGVPGSVGQVRETSLRLIHLAKRAHVPLIMTGHVTKGGSVAGPATLAHMVDTVLWFEGDKNANLRILRAIKNRFGSVDEIGLFAMGEHGLIEVGDPTALFISKDSPKGVPGAAYTCTVEGTRPFIIEIQALVTPTNLPVPRRVVHGYDQRRLELLLAVLAKHCGIGVSDRDVFVNVVGGIKVTEPAADLAVAMAVASSHKNKPLPEKFVFIGEVGLLGELRRTTLQDRRAKHAQRQGYTNVISSTTIKTLHAVIVKALK</sequence>
<evidence type="ECO:0000256" key="11">
    <source>
        <dbReference type="HAMAP-Rule" id="MF_01498"/>
    </source>
</evidence>
<dbReference type="Pfam" id="PF13481">
    <property type="entry name" value="AAA_25"/>
    <property type="match status" value="1"/>
</dbReference>
<dbReference type="GO" id="GO:0005829">
    <property type="term" value="C:cytosol"/>
    <property type="evidence" value="ECO:0007669"/>
    <property type="project" value="TreeGrafter"/>
</dbReference>
<dbReference type="EMBL" id="MGGM01000028">
    <property type="protein sequence ID" value="OGM28515.1"/>
    <property type="molecule type" value="Genomic_DNA"/>
</dbReference>
<comment type="function">
    <text evidence="11">Plays a role in repairing double-strand DNA breaks, probably involving stabilizing or processing branched DNA or blocked replication forks.</text>
</comment>
<dbReference type="GO" id="GO:0016787">
    <property type="term" value="F:hydrolase activity"/>
    <property type="evidence" value="ECO:0007669"/>
    <property type="project" value="UniProtKB-KW"/>
</dbReference>
<keyword evidence="4 13" id="KW-0863">Zinc-finger</keyword>
<dbReference type="AlphaFoldDB" id="A0A1F7YPS5"/>
<evidence type="ECO:0000313" key="15">
    <source>
        <dbReference type="EMBL" id="OGM28515.1"/>
    </source>
</evidence>
<dbReference type="PROSITE" id="PS50162">
    <property type="entry name" value="RECA_2"/>
    <property type="match status" value="1"/>
</dbReference>
<dbReference type="SMART" id="SM00382">
    <property type="entry name" value="AAA"/>
    <property type="match status" value="1"/>
</dbReference>
<dbReference type="InterPro" id="IPR020568">
    <property type="entry name" value="Ribosomal_Su5_D2-typ_SF"/>
</dbReference>
<evidence type="ECO:0000256" key="8">
    <source>
        <dbReference type="ARBA" id="ARBA00023016"/>
    </source>
</evidence>
<keyword evidence="9 11" id="KW-0238">DNA-binding</keyword>
<name>A0A1F7YPS5_9BACT</name>
<evidence type="ECO:0000259" key="14">
    <source>
        <dbReference type="PROSITE" id="PS50162"/>
    </source>
</evidence>
<comment type="similarity">
    <text evidence="11 13">Belongs to the RecA family. RadA subfamily.</text>
</comment>
<keyword evidence="10 11" id="KW-0234">DNA repair</keyword>
<evidence type="ECO:0000256" key="12">
    <source>
        <dbReference type="NCBIfam" id="TIGR00416"/>
    </source>
</evidence>
<evidence type="ECO:0000256" key="3">
    <source>
        <dbReference type="ARBA" id="ARBA00022763"/>
    </source>
</evidence>
<evidence type="ECO:0000256" key="7">
    <source>
        <dbReference type="ARBA" id="ARBA00022840"/>
    </source>
</evidence>
<feature type="binding site" evidence="11">
    <location>
        <begin position="92"/>
        <end position="99"/>
    </location>
    <ligand>
        <name>ATP</name>
        <dbReference type="ChEBI" id="CHEBI:30616"/>
    </ligand>
</feature>
<proteinExistence type="inferred from homology"/>
<dbReference type="PANTHER" id="PTHR32472:SF10">
    <property type="entry name" value="DNA REPAIR PROTEIN RADA-LIKE PROTEIN"/>
    <property type="match status" value="1"/>
</dbReference>
<keyword evidence="1 11" id="KW-0479">Metal-binding</keyword>
<dbReference type="PANTHER" id="PTHR32472">
    <property type="entry name" value="DNA REPAIR PROTEIN RADA"/>
    <property type="match status" value="1"/>
</dbReference>
<dbReference type="GO" id="GO:0008270">
    <property type="term" value="F:zinc ion binding"/>
    <property type="evidence" value="ECO:0007669"/>
    <property type="project" value="UniProtKB-KW"/>
</dbReference>
<comment type="function">
    <text evidence="13">DNA-dependent ATPase involved in processing of recombination intermediates, plays a role in repairing DNA breaks. Stimulates the branch migration of RecA-mediated strand transfer reactions, allowing the 3' invading strand to extend heteroduplex DNA faster. Binds ssDNA in the presence of ADP but not other nucleotides, has ATPase activity that is stimulated by ssDNA and various branched DNA structures, but inhibited by SSB. Does not have RecA's homology-searching function.</text>
</comment>
<dbReference type="GO" id="GO:0005524">
    <property type="term" value="F:ATP binding"/>
    <property type="evidence" value="ECO:0007669"/>
    <property type="project" value="UniProtKB-UniRule"/>
</dbReference>
<accession>A0A1F7YPS5</accession>
<evidence type="ECO:0000256" key="9">
    <source>
        <dbReference type="ARBA" id="ARBA00023125"/>
    </source>
</evidence>
<dbReference type="FunFam" id="3.40.50.300:FF:000050">
    <property type="entry name" value="DNA repair protein RadA"/>
    <property type="match status" value="1"/>
</dbReference>
<dbReference type="PRINTS" id="PR01874">
    <property type="entry name" value="DNAREPAIRADA"/>
</dbReference>
<keyword evidence="2 11" id="KW-0547">Nucleotide-binding</keyword>
<comment type="domain">
    <text evidence="11">The middle region has homology to RecA with ATPase motifs including the RadA KNRFG motif, while the C-terminus is homologous to Lon protease.</text>
</comment>
<dbReference type="Pfam" id="PF13541">
    <property type="entry name" value="ChlI"/>
    <property type="match status" value="1"/>
</dbReference>
<evidence type="ECO:0000256" key="13">
    <source>
        <dbReference type="RuleBase" id="RU003555"/>
    </source>
</evidence>
<reference evidence="15 16" key="1">
    <citation type="journal article" date="2016" name="Nat. Commun.">
        <title>Thousands of microbial genomes shed light on interconnected biogeochemical processes in an aquifer system.</title>
        <authorList>
            <person name="Anantharaman K."/>
            <person name="Brown C.T."/>
            <person name="Hug L.A."/>
            <person name="Sharon I."/>
            <person name="Castelle C.J."/>
            <person name="Probst A.J."/>
            <person name="Thomas B.C."/>
            <person name="Singh A."/>
            <person name="Wilkins M.J."/>
            <person name="Karaoz U."/>
            <person name="Brodie E.L."/>
            <person name="Williams K.H."/>
            <person name="Hubbard S.S."/>
            <person name="Banfield J.F."/>
        </authorList>
    </citation>
    <scope>NUCLEOTIDE SEQUENCE [LARGE SCALE GENOMIC DNA]</scope>
</reference>
<dbReference type="Gene3D" id="3.30.230.10">
    <property type="match status" value="1"/>
</dbReference>
<evidence type="ECO:0000256" key="2">
    <source>
        <dbReference type="ARBA" id="ARBA00022741"/>
    </source>
</evidence>
<dbReference type="Pfam" id="PF18073">
    <property type="entry name" value="Zn_ribbon_LapB"/>
    <property type="match status" value="1"/>
</dbReference>
<feature type="short sequence motif" description="RadA KNRFG motif" evidence="11">
    <location>
        <begin position="249"/>
        <end position="253"/>
    </location>
</feature>
<dbReference type="InterPro" id="IPR041166">
    <property type="entry name" value="Rubredoxin_2"/>
</dbReference>
<dbReference type="GO" id="GO:0000725">
    <property type="term" value="P:recombinational repair"/>
    <property type="evidence" value="ECO:0007669"/>
    <property type="project" value="UniProtKB-UniRule"/>
</dbReference>
<evidence type="ECO:0000313" key="16">
    <source>
        <dbReference type="Proteomes" id="UP000177263"/>
    </source>
</evidence>
<dbReference type="GO" id="GO:0140664">
    <property type="term" value="F:ATP-dependent DNA damage sensor activity"/>
    <property type="evidence" value="ECO:0007669"/>
    <property type="project" value="InterPro"/>
</dbReference>
<dbReference type="InterPro" id="IPR020588">
    <property type="entry name" value="RecA_ATP-bd"/>
</dbReference>
<keyword evidence="5" id="KW-0378">Hydrolase</keyword>
<evidence type="ECO:0000256" key="1">
    <source>
        <dbReference type="ARBA" id="ARBA00022723"/>
    </source>
</evidence>
<evidence type="ECO:0000256" key="5">
    <source>
        <dbReference type="ARBA" id="ARBA00022801"/>
    </source>
</evidence>
<keyword evidence="6 13" id="KW-0862">Zinc</keyword>
<dbReference type="InterPro" id="IPR003593">
    <property type="entry name" value="AAA+_ATPase"/>
</dbReference>
<keyword evidence="8 11" id="KW-0346">Stress response</keyword>